<gene>
    <name evidence="2" type="ORF">Mterra_01665</name>
</gene>
<protein>
    <submittedName>
        <fullName evidence="2">Putative restriction endonuclease</fullName>
    </submittedName>
</protein>
<dbReference type="SUPFAM" id="SSF52980">
    <property type="entry name" value="Restriction endonuclease-like"/>
    <property type="match status" value="1"/>
</dbReference>
<dbReference type="AlphaFoldDB" id="A0A399ENP7"/>
<dbReference type="CDD" id="cd06260">
    <property type="entry name" value="DUF820-like"/>
    <property type="match status" value="1"/>
</dbReference>
<proteinExistence type="predicted"/>
<reference evidence="2 3" key="1">
    <citation type="submission" date="2018-08" db="EMBL/GenBank/DDBJ databases">
        <title>Meiothermus terrae DSM 26712 genome sequencing project.</title>
        <authorList>
            <person name="Da Costa M.S."/>
            <person name="Albuquerque L."/>
            <person name="Raposo P."/>
            <person name="Froufe H.J.C."/>
            <person name="Barroso C.S."/>
            <person name="Egas C."/>
        </authorList>
    </citation>
    <scope>NUCLEOTIDE SEQUENCE [LARGE SCALE GENOMIC DNA]</scope>
    <source>
        <strain evidence="2 3">DSM 26712</strain>
    </source>
</reference>
<dbReference type="Pfam" id="PF05685">
    <property type="entry name" value="Uma2"/>
    <property type="match status" value="1"/>
</dbReference>
<evidence type="ECO:0000313" key="3">
    <source>
        <dbReference type="Proteomes" id="UP000265715"/>
    </source>
</evidence>
<accession>A0A399ENP7</accession>
<keyword evidence="2" id="KW-0378">Hydrolase</keyword>
<evidence type="ECO:0000259" key="1">
    <source>
        <dbReference type="Pfam" id="PF05685"/>
    </source>
</evidence>
<keyword evidence="2" id="KW-0255">Endonuclease</keyword>
<keyword evidence="2" id="KW-0540">Nuclease</keyword>
<comment type="caution">
    <text evidence="2">The sequence shown here is derived from an EMBL/GenBank/DDBJ whole genome shotgun (WGS) entry which is preliminary data.</text>
</comment>
<dbReference type="PANTHER" id="PTHR36558:SF1">
    <property type="entry name" value="RESTRICTION ENDONUCLEASE DOMAIN-CONTAINING PROTEIN-RELATED"/>
    <property type="match status" value="1"/>
</dbReference>
<name>A0A399ENP7_9DEIN</name>
<dbReference type="EMBL" id="QXDL01000056">
    <property type="protein sequence ID" value="RIH85618.1"/>
    <property type="molecule type" value="Genomic_DNA"/>
</dbReference>
<dbReference type="Proteomes" id="UP000265715">
    <property type="component" value="Unassembled WGS sequence"/>
</dbReference>
<dbReference type="InterPro" id="IPR012296">
    <property type="entry name" value="Nuclease_put_TT1808"/>
</dbReference>
<dbReference type="InterPro" id="IPR011335">
    <property type="entry name" value="Restrct_endonuc-II-like"/>
</dbReference>
<dbReference type="Gene3D" id="3.90.1570.10">
    <property type="entry name" value="tt1808, chain A"/>
    <property type="match status" value="1"/>
</dbReference>
<evidence type="ECO:0000313" key="2">
    <source>
        <dbReference type="EMBL" id="RIH85618.1"/>
    </source>
</evidence>
<sequence length="149" mass="16891">MAGGTADRNRICSRLLRLTYDAAEASGCELFIDDMIVQTPGGKGYYPDLFLTCEESDGRARFKQLPCWVIEVLSESTEAIDRGEKLHNYKTIPSLKAYVLVSQDQKLVEVYRRLEDGTWRYETLEGSDVLELPCLELSVGLEEIYRAIT</sequence>
<organism evidence="2 3">
    <name type="scientific">Calidithermus terrae</name>
    <dbReference type="NCBI Taxonomy" id="1408545"/>
    <lineage>
        <taxon>Bacteria</taxon>
        <taxon>Thermotogati</taxon>
        <taxon>Deinococcota</taxon>
        <taxon>Deinococci</taxon>
        <taxon>Thermales</taxon>
        <taxon>Thermaceae</taxon>
        <taxon>Calidithermus</taxon>
    </lineage>
</organism>
<keyword evidence="3" id="KW-1185">Reference proteome</keyword>
<dbReference type="PANTHER" id="PTHR36558">
    <property type="entry name" value="GLR1098 PROTEIN"/>
    <property type="match status" value="1"/>
</dbReference>
<dbReference type="InterPro" id="IPR008538">
    <property type="entry name" value="Uma2"/>
</dbReference>
<dbReference type="GO" id="GO:0004519">
    <property type="term" value="F:endonuclease activity"/>
    <property type="evidence" value="ECO:0007669"/>
    <property type="project" value="UniProtKB-KW"/>
</dbReference>
<feature type="domain" description="Putative restriction endonuclease" evidence="1">
    <location>
        <begin position="1"/>
        <end position="136"/>
    </location>
</feature>